<sequence length="269" mass="28918">MSRKRNKPPKREPGRGVHDASVQQQDSALVAGINPVLAALRTGVVTRVSIAEGARNPRVREIEALAREHGVPVQRLERDDLERLAGFPQHQDVLAERPLAKAHNENELPALLDAVEGDPLLLVLDGVQDPHNLGACLRTAEAAGVAAVIVPRDRAVGLTPVARKASAGASEIIPLVQVTNLARTLRGLQERGIWLVGTSDAAETGLYQQDLRGPLALVMGNEGEGMRRLTMECCDYLVSIPMAGVTESLNVSVATGVCLYEIRRQRLAV</sequence>
<organism evidence="9 10">
    <name type="scientific">Marinihelvus fidelis</name>
    <dbReference type="NCBI Taxonomy" id="2613842"/>
    <lineage>
        <taxon>Bacteria</taxon>
        <taxon>Pseudomonadati</taxon>
        <taxon>Pseudomonadota</taxon>
        <taxon>Gammaproteobacteria</taxon>
        <taxon>Chromatiales</taxon>
        <taxon>Wenzhouxiangellaceae</taxon>
        <taxon>Marinihelvus</taxon>
    </lineage>
</organism>
<reference evidence="9 10" key="1">
    <citation type="submission" date="2019-09" db="EMBL/GenBank/DDBJ databases">
        <title>Wenzhouxiangella sp. Genome sequencing and assembly.</title>
        <authorList>
            <person name="Zhang R."/>
        </authorList>
    </citation>
    <scope>NUCLEOTIDE SEQUENCE [LARGE SCALE GENOMIC DNA]</scope>
    <source>
        <strain evidence="9 10">W260</strain>
    </source>
</reference>
<dbReference type="Pfam" id="PF00588">
    <property type="entry name" value="SpoU_methylase"/>
    <property type="match status" value="1"/>
</dbReference>
<comment type="function">
    <text evidence="6">Specifically methylates the ribose of guanosine 2251 in 23S rRNA.</text>
</comment>
<comment type="catalytic activity">
    <reaction evidence="6">
        <text>guanosine(2251) in 23S rRNA + S-adenosyl-L-methionine = 2'-O-methylguanosine(2251) in 23S rRNA + S-adenosyl-L-homocysteine + H(+)</text>
        <dbReference type="Rhea" id="RHEA:24140"/>
        <dbReference type="Rhea" id="RHEA-COMP:10239"/>
        <dbReference type="Rhea" id="RHEA-COMP:10241"/>
        <dbReference type="ChEBI" id="CHEBI:15378"/>
        <dbReference type="ChEBI" id="CHEBI:57856"/>
        <dbReference type="ChEBI" id="CHEBI:59789"/>
        <dbReference type="ChEBI" id="CHEBI:74269"/>
        <dbReference type="ChEBI" id="CHEBI:74445"/>
        <dbReference type="EC" id="2.1.1.185"/>
    </reaction>
</comment>
<dbReference type="FunFam" id="3.40.1280.10:FF:000008">
    <property type="entry name" value="Group 3 RNA methyltransferase TrmH"/>
    <property type="match status" value="1"/>
</dbReference>
<dbReference type="AlphaFoldDB" id="A0A5N0TDE6"/>
<dbReference type="InterPro" id="IPR024915">
    <property type="entry name" value="23S_rRNA_MeTrfase_RlmB"/>
</dbReference>
<dbReference type="InterPro" id="IPR001537">
    <property type="entry name" value="SpoU_MeTrfase"/>
</dbReference>
<evidence type="ECO:0000256" key="5">
    <source>
        <dbReference type="ARBA" id="ARBA00022691"/>
    </source>
</evidence>
<dbReference type="EC" id="2.1.1.185" evidence="6"/>
<evidence type="ECO:0000313" key="10">
    <source>
        <dbReference type="Proteomes" id="UP000325372"/>
    </source>
</evidence>
<name>A0A5N0TDE6_9GAMM</name>
<dbReference type="Pfam" id="PF08032">
    <property type="entry name" value="SpoU_sub_bind"/>
    <property type="match status" value="1"/>
</dbReference>
<feature type="domain" description="RNA 2-O ribose methyltransferase substrate binding" evidence="8">
    <location>
        <begin position="29"/>
        <end position="103"/>
    </location>
</feature>
<dbReference type="SUPFAM" id="SSF75217">
    <property type="entry name" value="alpha/beta knot"/>
    <property type="match status" value="1"/>
</dbReference>
<dbReference type="PANTHER" id="PTHR46429">
    <property type="entry name" value="23S RRNA (GUANOSINE-2'-O-)-METHYLTRANSFERASE RLMB"/>
    <property type="match status" value="1"/>
</dbReference>
<evidence type="ECO:0000256" key="4">
    <source>
        <dbReference type="ARBA" id="ARBA00022679"/>
    </source>
</evidence>
<comment type="subcellular location">
    <subcellularLocation>
        <location evidence="6">Cytoplasm</location>
    </subcellularLocation>
</comment>
<dbReference type="InterPro" id="IPR029026">
    <property type="entry name" value="tRNA_m1G_MTases_N"/>
</dbReference>
<dbReference type="GO" id="GO:0005829">
    <property type="term" value="C:cytosol"/>
    <property type="evidence" value="ECO:0007669"/>
    <property type="project" value="TreeGrafter"/>
</dbReference>
<dbReference type="Gene3D" id="3.40.1280.10">
    <property type="match status" value="1"/>
</dbReference>
<dbReference type="InterPro" id="IPR013123">
    <property type="entry name" value="SpoU_subst-bd"/>
</dbReference>
<keyword evidence="3 6" id="KW-0489">Methyltransferase</keyword>
<evidence type="ECO:0000313" key="9">
    <source>
        <dbReference type="EMBL" id="KAA9133103.1"/>
    </source>
</evidence>
<feature type="binding site" evidence="6">
    <location>
        <position position="240"/>
    </location>
    <ligand>
        <name>S-adenosyl-L-methionine</name>
        <dbReference type="ChEBI" id="CHEBI:59789"/>
    </ligand>
</feature>
<keyword evidence="2 6" id="KW-0698">rRNA processing</keyword>
<keyword evidence="5 6" id="KW-0949">S-adenosyl-L-methionine</keyword>
<comment type="caution">
    <text evidence="9">The sequence shown here is derived from an EMBL/GenBank/DDBJ whole genome shotgun (WGS) entry which is preliminary data.</text>
</comment>
<dbReference type="GO" id="GO:0003723">
    <property type="term" value="F:RNA binding"/>
    <property type="evidence" value="ECO:0007669"/>
    <property type="project" value="InterPro"/>
</dbReference>
<dbReference type="Gene3D" id="3.30.1330.30">
    <property type="match status" value="1"/>
</dbReference>
<dbReference type="RefSeq" id="WP_150862664.1">
    <property type="nucleotide sequence ID" value="NZ_VYXP01000002.1"/>
</dbReference>
<protein>
    <recommendedName>
        <fullName evidence="6">23S rRNA (guanosine-2'-O-)-methyltransferase RlmB</fullName>
        <ecNumber evidence="6">2.1.1.185</ecNumber>
    </recommendedName>
    <alternativeName>
        <fullName evidence="6">23S rRNA (guanosine2251 2'-O)-methyltransferase</fullName>
    </alternativeName>
    <alternativeName>
        <fullName evidence="6">23S rRNA Gm2251 2'-O-methyltransferase</fullName>
    </alternativeName>
</protein>
<evidence type="ECO:0000256" key="2">
    <source>
        <dbReference type="ARBA" id="ARBA00022552"/>
    </source>
</evidence>
<feature type="binding site" evidence="6">
    <location>
        <position position="249"/>
    </location>
    <ligand>
        <name>S-adenosyl-L-methionine</name>
        <dbReference type="ChEBI" id="CHEBI:59789"/>
    </ligand>
</feature>
<feature type="binding site" evidence="6">
    <location>
        <position position="220"/>
    </location>
    <ligand>
        <name>S-adenosyl-L-methionine</name>
        <dbReference type="ChEBI" id="CHEBI:59789"/>
    </ligand>
</feature>
<dbReference type="InterPro" id="IPR029028">
    <property type="entry name" value="Alpha/beta_knot_MTases"/>
</dbReference>
<dbReference type="InterPro" id="IPR004441">
    <property type="entry name" value="rRNA_MeTrfase_TrmH"/>
</dbReference>
<dbReference type="InterPro" id="IPR029064">
    <property type="entry name" value="Ribosomal_eL30-like_sf"/>
</dbReference>
<proteinExistence type="inferred from homology"/>
<feature type="region of interest" description="Disordered" evidence="7">
    <location>
        <begin position="1"/>
        <end position="23"/>
    </location>
</feature>
<dbReference type="SMART" id="SM00967">
    <property type="entry name" value="SpoU_sub_bind"/>
    <property type="match status" value="1"/>
</dbReference>
<evidence type="ECO:0000256" key="6">
    <source>
        <dbReference type="HAMAP-Rule" id="MF_01887"/>
    </source>
</evidence>
<dbReference type="CDD" id="cd18103">
    <property type="entry name" value="SpoU-like_RlmB"/>
    <property type="match status" value="1"/>
</dbReference>
<gene>
    <name evidence="6 9" type="primary">rlmB</name>
    <name evidence="9" type="ORF">F3N42_01710</name>
</gene>
<dbReference type="SUPFAM" id="SSF55315">
    <property type="entry name" value="L30e-like"/>
    <property type="match status" value="1"/>
</dbReference>
<dbReference type="GO" id="GO:0070039">
    <property type="term" value="F:rRNA (guanosine-2'-O-)-methyltransferase activity"/>
    <property type="evidence" value="ECO:0007669"/>
    <property type="project" value="UniProtKB-UniRule"/>
</dbReference>
<feature type="compositionally biased region" description="Basic and acidic residues" evidence="7">
    <location>
        <begin position="9"/>
        <end position="18"/>
    </location>
</feature>
<keyword evidence="1 6" id="KW-0963">Cytoplasm</keyword>
<evidence type="ECO:0000256" key="7">
    <source>
        <dbReference type="SAM" id="MobiDB-lite"/>
    </source>
</evidence>
<accession>A0A5N0TDE6</accession>
<keyword evidence="4 6" id="KW-0808">Transferase</keyword>
<dbReference type="NCBIfam" id="TIGR00186">
    <property type="entry name" value="rRNA_methyl_3"/>
    <property type="match status" value="1"/>
</dbReference>
<dbReference type="HAMAP" id="MF_01887">
    <property type="entry name" value="23SrRNA_methyltr_B"/>
    <property type="match status" value="1"/>
</dbReference>
<keyword evidence="10" id="KW-1185">Reference proteome</keyword>
<evidence type="ECO:0000256" key="1">
    <source>
        <dbReference type="ARBA" id="ARBA00022490"/>
    </source>
</evidence>
<comment type="similarity">
    <text evidence="6">Belongs to the class IV-like SAM-binding methyltransferase superfamily. RNA methyltransferase TrmH family. RlmB subfamily.</text>
</comment>
<evidence type="ECO:0000256" key="3">
    <source>
        <dbReference type="ARBA" id="ARBA00022603"/>
    </source>
</evidence>
<dbReference type="PANTHER" id="PTHR46429:SF1">
    <property type="entry name" value="23S RRNA (GUANOSINE-2'-O-)-METHYLTRANSFERASE RLMB"/>
    <property type="match status" value="1"/>
</dbReference>
<evidence type="ECO:0000259" key="8">
    <source>
        <dbReference type="SMART" id="SM00967"/>
    </source>
</evidence>
<dbReference type="EMBL" id="VYXP01000002">
    <property type="protein sequence ID" value="KAA9133103.1"/>
    <property type="molecule type" value="Genomic_DNA"/>
</dbReference>
<dbReference type="Proteomes" id="UP000325372">
    <property type="component" value="Unassembled WGS sequence"/>
</dbReference>